<accession>A0A2N5U6R0</accession>
<gene>
    <name evidence="4" type="ORF">PCANC_00708</name>
    <name evidence="3" type="ORF">PCASD_17341</name>
</gene>
<feature type="domain" description="CxC1-like cysteine cluster associated with KDZ transposases" evidence="2">
    <location>
        <begin position="124"/>
        <end position="226"/>
    </location>
</feature>
<dbReference type="EMBL" id="PGCI01000220">
    <property type="protein sequence ID" value="PLW33415.1"/>
    <property type="molecule type" value="Genomic_DNA"/>
</dbReference>
<dbReference type="Proteomes" id="UP000235392">
    <property type="component" value="Unassembled WGS sequence"/>
</dbReference>
<keyword evidence="5" id="KW-1185">Reference proteome</keyword>
<evidence type="ECO:0000313" key="4">
    <source>
        <dbReference type="EMBL" id="PLW57971.1"/>
    </source>
</evidence>
<proteinExistence type="predicted"/>
<dbReference type="EMBL" id="PGCJ01000006">
    <property type="protein sequence ID" value="PLW57971.1"/>
    <property type="molecule type" value="Genomic_DNA"/>
</dbReference>
<reference evidence="5 6" key="1">
    <citation type="submission" date="2017-11" db="EMBL/GenBank/DDBJ databases">
        <title>De novo assembly and phasing of dikaryotic genomes from two isolates of Puccinia coronata f. sp. avenae, the causal agent of oat crown rust.</title>
        <authorList>
            <person name="Miller M.E."/>
            <person name="Zhang Y."/>
            <person name="Omidvar V."/>
            <person name="Sperschneider J."/>
            <person name="Schwessinger B."/>
            <person name="Raley C."/>
            <person name="Palmer J.M."/>
            <person name="Garnica D."/>
            <person name="Upadhyaya N."/>
            <person name="Rathjen J."/>
            <person name="Taylor J.M."/>
            <person name="Park R.F."/>
            <person name="Dodds P.N."/>
            <person name="Hirsch C.D."/>
            <person name="Kianian S.F."/>
            <person name="Figueroa M."/>
        </authorList>
    </citation>
    <scope>NUCLEOTIDE SEQUENCE [LARGE SCALE GENOMIC DNA]</scope>
    <source>
        <strain evidence="4">12NC29</strain>
        <strain evidence="3">12SD80</strain>
    </source>
</reference>
<dbReference type="STRING" id="200324.A0A2N5U6R0"/>
<dbReference type="Pfam" id="PF18802">
    <property type="entry name" value="CxC1"/>
    <property type="match status" value="1"/>
</dbReference>
<evidence type="ECO:0000313" key="5">
    <source>
        <dbReference type="Proteomes" id="UP000235388"/>
    </source>
</evidence>
<name>A0A2N5U6R0_9BASI</name>
<evidence type="ECO:0000256" key="1">
    <source>
        <dbReference type="SAM" id="MobiDB-lite"/>
    </source>
</evidence>
<dbReference type="Pfam" id="PF18758">
    <property type="entry name" value="KDZ"/>
    <property type="match status" value="1"/>
</dbReference>
<evidence type="ECO:0000313" key="3">
    <source>
        <dbReference type="EMBL" id="PLW33415.1"/>
    </source>
</evidence>
<dbReference type="PANTHER" id="PTHR33096">
    <property type="entry name" value="CXC2 DOMAIN-CONTAINING PROTEIN"/>
    <property type="match status" value="1"/>
</dbReference>
<dbReference type="Proteomes" id="UP000235388">
    <property type="component" value="Unassembled WGS sequence"/>
</dbReference>
<sequence>MPATSRTGYSSRRGPIIRDQRRIRTAHPTRLEDAIAMAQRNGFIVIPPTAPTANGLEIEDEPTLDQSQDDFQTPDEPSQHKEINLPPELVTRYAERREKLRTAWKSIEKAMTAAYFLCQYQTQNWTTYVTYLDPLEECVCPSTQKRKVDLIHTHDRFPGRDVEFCNCIPDAIRLIYLGYMPASPSKPRTAFSIPFIQLYKSVWLESAIPYSSFIAGITRHQDSRSQAPMMARSKHKNARELRIPFSQAMDAYSRLQTLQNDLVTVALGHTPQDKWASQCPCCFGPDMPDEVNPNGAAHAIIAMDGNFQHRHHHFASNDVPTNSDYPPNFITPSQIKGHEEKCHQTNEEALGINTSCSDAHKAANDIRNSSSWDKFDDTGLFGSCCRHDIPLKFTNIEQSGEKLYYPVSILNNILTTFPNKTFGLLYDIGCHLDAHVRKRDLLGTNLNRVLFGTSVFHAYVHNWGCQIQYNPRYNSNWGLSDGEGMERLWSQLSDLVGPLRSATRVHRLHAIAERCDYYADTLKKQSAKWLHNRLKKSQNVIQECTEKLEGIYTRFNHFTDETYTPHFFEAQWENERQYHTSRDNNRDDQKLELGRLLTLEEDLINAWQEIPASSGDILIRLRSIREIGDLIEAQRRRIGNQPILAEVTRDTESLFLKVWWAKTELRRKYLALLEEKRPLDAVRMGLASRLGTNGKERLIIALRKRSAALHTAVNTYNRHLTAFAAAYPDGLHPMPVEYNNLLQMESGDPFWSDGVFTNHEQPWASDPITQDGMRVHARLTRAEEEVQRIALEVRKLIRWAITSHKRLVPLMLGLSVGMDWAMTRLDPALNHPVLQSLSSEDQIDCIKAILHNQFACLAYLQLQWNTDIVIILDNTGPYASDSELKREWDEQILRLIFLKQQGYLSMIAGDFDNAFGDTLEGIDALEMHAFVNRSQQQTATPTEIEGAESDAESDEDDDIYLEQTLQVEELNNAYADGVQVQ</sequence>
<dbReference type="PANTHER" id="PTHR33096:SF1">
    <property type="entry name" value="CXC1-LIKE CYSTEINE CLUSTER ASSOCIATED WITH KDZ TRANSPOSASES DOMAIN-CONTAINING PROTEIN"/>
    <property type="match status" value="1"/>
</dbReference>
<dbReference type="AlphaFoldDB" id="A0A2N5U6R0"/>
<dbReference type="OrthoDB" id="2502635at2759"/>
<dbReference type="InterPro" id="IPR041320">
    <property type="entry name" value="CxC1"/>
</dbReference>
<evidence type="ECO:0000259" key="2">
    <source>
        <dbReference type="Pfam" id="PF18802"/>
    </source>
</evidence>
<evidence type="ECO:0000313" key="6">
    <source>
        <dbReference type="Proteomes" id="UP000235392"/>
    </source>
</evidence>
<feature type="compositionally biased region" description="Acidic residues" evidence="1">
    <location>
        <begin position="945"/>
        <end position="957"/>
    </location>
</feature>
<dbReference type="InterPro" id="IPR040521">
    <property type="entry name" value="KDZ"/>
</dbReference>
<feature type="region of interest" description="Disordered" evidence="1">
    <location>
        <begin position="935"/>
        <end position="957"/>
    </location>
</feature>
<protein>
    <recommendedName>
        <fullName evidence="2">CxC1-like cysteine cluster associated with KDZ transposases domain-containing protein</fullName>
    </recommendedName>
</protein>
<organism evidence="3 6">
    <name type="scientific">Puccinia coronata f. sp. avenae</name>
    <dbReference type="NCBI Taxonomy" id="200324"/>
    <lineage>
        <taxon>Eukaryota</taxon>
        <taxon>Fungi</taxon>
        <taxon>Dikarya</taxon>
        <taxon>Basidiomycota</taxon>
        <taxon>Pucciniomycotina</taxon>
        <taxon>Pucciniomycetes</taxon>
        <taxon>Pucciniales</taxon>
        <taxon>Pucciniaceae</taxon>
        <taxon>Puccinia</taxon>
    </lineage>
</organism>
<comment type="caution">
    <text evidence="3">The sequence shown here is derived from an EMBL/GenBank/DDBJ whole genome shotgun (WGS) entry which is preliminary data.</text>
</comment>